<proteinExistence type="predicted"/>
<dbReference type="Gene3D" id="2.60.120.10">
    <property type="entry name" value="Jelly Rolls"/>
    <property type="match status" value="1"/>
</dbReference>
<comment type="caution">
    <text evidence="1">The sequence shown here is derived from an EMBL/GenBank/DDBJ whole genome shotgun (WGS) entry which is preliminary data.</text>
</comment>
<gene>
    <name evidence="1" type="ORF">Lery_1679</name>
</gene>
<evidence type="ECO:0000313" key="1">
    <source>
        <dbReference type="EMBL" id="KTC97840.1"/>
    </source>
</evidence>
<dbReference type="InterPro" id="IPR014710">
    <property type="entry name" value="RmlC-like_jellyroll"/>
</dbReference>
<dbReference type="PATRIC" id="fig|448.7.peg.1750"/>
<dbReference type="InterPro" id="IPR011051">
    <property type="entry name" value="RmlC_Cupin_sf"/>
</dbReference>
<dbReference type="Proteomes" id="UP000054773">
    <property type="component" value="Unassembled WGS sequence"/>
</dbReference>
<sequence length="215" mass="24625">MKSEMDRIHQLNGEVLKNAINTLESVTYTTVSELIPVLLLQGELVIDYSIYTPANADVLTGQGIGRYMLYDNPDSENPFSIWLFVLAPRQKTSIHDHLYQGTVTVLSDAVSEKYYEPGDEEKAKLTARSDRYRFHTNRDTLKDTFVHQLKRRKGLGTGFSCTLHIYEMPAYQVSLDGEKNDSRNLNRIYCKEKTPKAMRPCYNQDYAIESNAMVP</sequence>
<keyword evidence="2" id="KW-1185">Reference proteome</keyword>
<dbReference type="RefSeq" id="WP_065230271.1">
    <property type="nucleotide sequence ID" value="NZ_CAAAHY010000034.1"/>
</dbReference>
<reference evidence="1 2" key="1">
    <citation type="submission" date="2015-11" db="EMBL/GenBank/DDBJ databases">
        <title>Genomic analysis of 38 Legionella species identifies large and diverse effector repertoires.</title>
        <authorList>
            <person name="Burstein D."/>
            <person name="Amaro F."/>
            <person name="Zusman T."/>
            <person name="Lifshitz Z."/>
            <person name="Cohen O."/>
            <person name="Gilbert J.A."/>
            <person name="Pupko T."/>
            <person name="Shuman H.A."/>
            <person name="Segal G."/>
        </authorList>
    </citation>
    <scope>NUCLEOTIDE SEQUENCE [LARGE SCALE GENOMIC DNA]</scope>
    <source>
        <strain evidence="1 2">SE-32A-C8</strain>
    </source>
</reference>
<dbReference type="GO" id="GO:0051213">
    <property type="term" value="F:dioxygenase activity"/>
    <property type="evidence" value="ECO:0007669"/>
    <property type="project" value="UniProtKB-KW"/>
</dbReference>
<organism evidence="1 2">
    <name type="scientific">Legionella erythra</name>
    <dbReference type="NCBI Taxonomy" id="448"/>
    <lineage>
        <taxon>Bacteria</taxon>
        <taxon>Pseudomonadati</taxon>
        <taxon>Pseudomonadota</taxon>
        <taxon>Gammaproteobacteria</taxon>
        <taxon>Legionellales</taxon>
        <taxon>Legionellaceae</taxon>
        <taxon>Legionella</taxon>
    </lineage>
</organism>
<keyword evidence="1" id="KW-0560">Oxidoreductase</keyword>
<protein>
    <submittedName>
        <fullName evidence="1">Cysteine dioxygenase type I</fullName>
    </submittedName>
</protein>
<keyword evidence="1" id="KW-0223">Dioxygenase</keyword>
<dbReference type="AlphaFoldDB" id="A0A0W0TQL1"/>
<name>A0A0W0TQL1_LEGER</name>
<dbReference type="EMBL" id="LNYA01000024">
    <property type="protein sequence ID" value="KTC97840.1"/>
    <property type="molecule type" value="Genomic_DNA"/>
</dbReference>
<accession>A0A0W0TQL1</accession>
<evidence type="ECO:0000313" key="2">
    <source>
        <dbReference type="Proteomes" id="UP000054773"/>
    </source>
</evidence>
<dbReference type="SUPFAM" id="SSF51182">
    <property type="entry name" value="RmlC-like cupins"/>
    <property type="match status" value="1"/>
</dbReference>